<sequence length="559" mass="60526">MTTHETIDFDVLFVGGGPANLAGAIRLMQLAAEKGQELEVAVIDKGAAIGSHAISGAVMNPVAIAELFPDYLKQGFPVEQTVRDDGFFFLTKGRSFKMPMVPRQMHNSGFPIVSLSKVCRWLGGKAEEMGINIFPGFDGKEVLLSDDGTAVKGVRTGDKGLDKDGKAKPNFEPGIDLLSKVTVLGEGARGSLMKELAGKLPIRTGRLPEVFETGIKEVIQLPEDNFFTRSAFNDIHTMGFPLDFDTPGGGFVYEMANNRIALGFLVALGYEDPALDLYETFMRFKRHPLIRKIVRGGKVVEQGARAVSTGGWFTMPKLAVNGALFTGNGAGMHSTPAIKGIHLAMKSGMLAAETIMEALESGNTGKYALGSYATRLEDSWAGEELLEGRNFAQALAKKGPIKYIHLAAQYFTQGKGLVDCLPSVDDATTLGPLKKKTAISNPDEAAAAAERDDPAMVDKLTGVYLSGTLHREDQPSHIRIHDQKVCVEKCYPTYGCPCTRFCPGDVYEMETRKDGSGIKGIKLNFTNCLHCKTCDIKDPFHNVTWTCPEGGEGPNYKQA</sequence>
<keyword evidence="9 14" id="KW-0560">Oxidoreductase</keyword>
<evidence type="ECO:0000256" key="12">
    <source>
        <dbReference type="ARBA" id="ARBA00023075"/>
    </source>
</evidence>
<comment type="function">
    <text evidence="14">Accepts electrons from ETF and reduces ubiquinone.</text>
</comment>
<dbReference type="EMBL" id="AP021875">
    <property type="protein sequence ID" value="BBO77979.1"/>
    <property type="molecule type" value="Genomic_DNA"/>
</dbReference>
<dbReference type="Proteomes" id="UP000427769">
    <property type="component" value="Chromosome"/>
</dbReference>
<dbReference type="Pfam" id="PF21162">
    <property type="entry name" value="ETFQO_UQ-bd"/>
    <property type="match status" value="1"/>
</dbReference>
<dbReference type="OrthoDB" id="9799983at2"/>
<evidence type="ECO:0000256" key="4">
    <source>
        <dbReference type="ARBA" id="ARBA00022630"/>
    </source>
</evidence>
<dbReference type="EC" id="1.5.5.1" evidence="14"/>
<evidence type="ECO:0000256" key="13">
    <source>
        <dbReference type="ARBA" id="ARBA00023136"/>
    </source>
</evidence>
<accession>A0A5K7ZCR8</accession>
<dbReference type="KEGG" id="dwd:DSCW_53960"/>
<evidence type="ECO:0000259" key="16">
    <source>
        <dbReference type="Pfam" id="PF21162"/>
    </source>
</evidence>
<dbReference type="InterPro" id="IPR040156">
    <property type="entry name" value="ETF-QO"/>
</dbReference>
<evidence type="ECO:0000256" key="11">
    <source>
        <dbReference type="ARBA" id="ARBA00023014"/>
    </source>
</evidence>
<feature type="domain" description="ETF-QO/FixX C-terminal" evidence="15">
    <location>
        <begin position="457"/>
        <end position="557"/>
    </location>
</feature>
<protein>
    <recommendedName>
        <fullName evidence="14">Electron transfer flavoprotein-ubiquinone oxidoreductase</fullName>
        <shortName evidence="14">ETF-QO</shortName>
        <ecNumber evidence="14">1.5.5.1</ecNumber>
    </recommendedName>
</protein>
<organism evidence="17 18">
    <name type="scientific">Desulfosarcina widdelii</name>
    <dbReference type="NCBI Taxonomy" id="947919"/>
    <lineage>
        <taxon>Bacteria</taxon>
        <taxon>Pseudomonadati</taxon>
        <taxon>Thermodesulfobacteriota</taxon>
        <taxon>Desulfobacteria</taxon>
        <taxon>Desulfobacterales</taxon>
        <taxon>Desulfosarcinaceae</taxon>
        <taxon>Desulfosarcina</taxon>
    </lineage>
</organism>
<evidence type="ECO:0000256" key="1">
    <source>
        <dbReference type="ARBA" id="ARBA00001974"/>
    </source>
</evidence>
<keyword evidence="5 14" id="KW-0479">Metal-binding</keyword>
<dbReference type="InterPro" id="IPR049398">
    <property type="entry name" value="ETF-QO/FixC_UQ-bd"/>
</dbReference>
<comment type="catalytic activity">
    <reaction evidence="14">
        <text>a ubiquinone + reduced [electron-transfer flavoprotein] = a ubiquinol + oxidized [electron-transfer flavoprotein] + H(+)</text>
        <dbReference type="Rhea" id="RHEA:24052"/>
        <dbReference type="Rhea" id="RHEA-COMP:9565"/>
        <dbReference type="Rhea" id="RHEA-COMP:9566"/>
        <dbReference type="Rhea" id="RHEA-COMP:10685"/>
        <dbReference type="Rhea" id="RHEA-COMP:10686"/>
        <dbReference type="ChEBI" id="CHEBI:15378"/>
        <dbReference type="ChEBI" id="CHEBI:16389"/>
        <dbReference type="ChEBI" id="CHEBI:17976"/>
        <dbReference type="ChEBI" id="CHEBI:57692"/>
        <dbReference type="ChEBI" id="CHEBI:58307"/>
        <dbReference type="EC" id="1.5.5.1"/>
    </reaction>
</comment>
<evidence type="ECO:0000256" key="6">
    <source>
        <dbReference type="ARBA" id="ARBA00022827"/>
    </source>
</evidence>
<keyword evidence="8 14" id="KW-0249">Electron transport</keyword>
<evidence type="ECO:0000256" key="10">
    <source>
        <dbReference type="ARBA" id="ARBA00023004"/>
    </source>
</evidence>
<comment type="cofactor">
    <cofactor evidence="1 14">
        <name>FAD</name>
        <dbReference type="ChEBI" id="CHEBI:57692"/>
    </cofactor>
</comment>
<dbReference type="GO" id="GO:0016020">
    <property type="term" value="C:membrane"/>
    <property type="evidence" value="ECO:0007669"/>
    <property type="project" value="UniProtKB-SubCell"/>
</dbReference>
<dbReference type="SUPFAM" id="SSF51905">
    <property type="entry name" value="FAD/NAD(P)-binding domain"/>
    <property type="match status" value="1"/>
</dbReference>
<gene>
    <name evidence="17" type="primary">fzeA</name>
    <name evidence="17" type="ORF">DSCW_53960</name>
</gene>
<reference evidence="17 18" key="1">
    <citation type="submission" date="2019-11" db="EMBL/GenBank/DDBJ databases">
        <title>Comparative genomics of hydrocarbon-degrading Desulfosarcina strains.</title>
        <authorList>
            <person name="Watanabe M."/>
            <person name="Kojima H."/>
            <person name="Fukui M."/>
        </authorList>
    </citation>
    <scope>NUCLEOTIDE SEQUENCE [LARGE SCALE GENOMIC DNA]</scope>
    <source>
        <strain evidence="17 18">PP31</strain>
    </source>
</reference>
<evidence type="ECO:0000256" key="14">
    <source>
        <dbReference type="RuleBase" id="RU366068"/>
    </source>
</evidence>
<evidence type="ECO:0000256" key="2">
    <source>
        <dbReference type="ARBA" id="ARBA00004370"/>
    </source>
</evidence>
<keyword evidence="12 14" id="KW-0830">Ubiquinone</keyword>
<feature type="domain" description="ETF-QO/FixC ubiquinone-binding" evidence="16">
    <location>
        <begin position="211"/>
        <end position="307"/>
    </location>
</feature>
<dbReference type="Pfam" id="PF05187">
    <property type="entry name" value="Fer4_ETF_QO"/>
    <property type="match status" value="1"/>
</dbReference>
<dbReference type="Gene3D" id="3.50.50.60">
    <property type="entry name" value="FAD/NAD(P)-binding domain"/>
    <property type="match status" value="1"/>
</dbReference>
<evidence type="ECO:0000256" key="9">
    <source>
        <dbReference type="ARBA" id="ARBA00023002"/>
    </source>
</evidence>
<dbReference type="PANTHER" id="PTHR10617">
    <property type="entry name" value="ELECTRON TRANSFER FLAVOPROTEIN-UBIQUINONE OXIDOREDUCTASE"/>
    <property type="match status" value="1"/>
</dbReference>
<dbReference type="GO" id="GO:0004174">
    <property type="term" value="F:electron-transferring-flavoprotein dehydrogenase activity"/>
    <property type="evidence" value="ECO:0007669"/>
    <property type="project" value="UniProtKB-UniRule"/>
</dbReference>
<dbReference type="Gene3D" id="3.30.9.90">
    <property type="match status" value="1"/>
</dbReference>
<keyword evidence="18" id="KW-1185">Reference proteome</keyword>
<evidence type="ECO:0000256" key="5">
    <source>
        <dbReference type="ARBA" id="ARBA00022723"/>
    </source>
</evidence>
<keyword evidence="4 14" id="KW-0285">Flavoprotein</keyword>
<dbReference type="GO" id="GO:0046872">
    <property type="term" value="F:metal ion binding"/>
    <property type="evidence" value="ECO:0007669"/>
    <property type="project" value="UniProtKB-KW"/>
</dbReference>
<name>A0A5K7ZCR8_9BACT</name>
<dbReference type="Gene3D" id="3.30.70.20">
    <property type="match status" value="1"/>
</dbReference>
<comment type="cofactor">
    <cofactor evidence="14">
        <name>[4Fe-4S] cluster</name>
        <dbReference type="ChEBI" id="CHEBI:49883"/>
    </cofactor>
    <text evidence="14">Binds 1 [4Fe-4S] cluster.</text>
</comment>
<dbReference type="RefSeq" id="WP_155306657.1">
    <property type="nucleotide sequence ID" value="NZ_AP021875.1"/>
</dbReference>
<keyword evidence="10 14" id="KW-0408">Iron</keyword>
<comment type="subcellular location">
    <subcellularLocation>
        <location evidence="2">Membrane</location>
    </subcellularLocation>
</comment>
<keyword evidence="13" id="KW-0472">Membrane</keyword>
<keyword evidence="11 14" id="KW-0411">Iron-sulfur</keyword>
<evidence type="ECO:0000313" key="17">
    <source>
        <dbReference type="EMBL" id="BBO77979.1"/>
    </source>
</evidence>
<dbReference type="SUPFAM" id="SSF54862">
    <property type="entry name" value="4Fe-4S ferredoxins"/>
    <property type="match status" value="1"/>
</dbReference>
<dbReference type="InterPro" id="IPR007859">
    <property type="entry name" value="ETF-QO/FixX_C"/>
</dbReference>
<keyword evidence="7" id="KW-0809">Transit peptide</keyword>
<dbReference type="FunFam" id="3.30.70.20:FF:000015">
    <property type="entry name" value="Electron transfer flavoprotein-ubiquinone oxidoreductase"/>
    <property type="match status" value="1"/>
</dbReference>
<keyword evidence="3 14" id="KW-0813">Transport</keyword>
<evidence type="ECO:0000259" key="15">
    <source>
        <dbReference type="Pfam" id="PF05187"/>
    </source>
</evidence>
<evidence type="ECO:0000256" key="8">
    <source>
        <dbReference type="ARBA" id="ARBA00022982"/>
    </source>
</evidence>
<evidence type="ECO:0000313" key="18">
    <source>
        <dbReference type="Proteomes" id="UP000427769"/>
    </source>
</evidence>
<evidence type="ECO:0000256" key="7">
    <source>
        <dbReference type="ARBA" id="ARBA00022946"/>
    </source>
</evidence>
<dbReference type="SUPFAM" id="SSF54373">
    <property type="entry name" value="FAD-linked reductases, C-terminal domain"/>
    <property type="match status" value="1"/>
</dbReference>
<keyword evidence="6 14" id="KW-0274">FAD</keyword>
<dbReference type="GO" id="GO:0051539">
    <property type="term" value="F:4 iron, 4 sulfur cluster binding"/>
    <property type="evidence" value="ECO:0007669"/>
    <property type="project" value="UniProtKB-UniRule"/>
</dbReference>
<dbReference type="PANTHER" id="PTHR10617:SF107">
    <property type="entry name" value="ELECTRON TRANSFER FLAVOPROTEIN-UBIQUINONE OXIDOREDUCTASE, MITOCHONDRIAL"/>
    <property type="match status" value="1"/>
</dbReference>
<proteinExistence type="predicted"/>
<dbReference type="AlphaFoldDB" id="A0A5K7ZCR8"/>
<dbReference type="InterPro" id="IPR036188">
    <property type="entry name" value="FAD/NAD-bd_sf"/>
</dbReference>
<evidence type="ECO:0000256" key="3">
    <source>
        <dbReference type="ARBA" id="ARBA00022448"/>
    </source>
</evidence>